<reference evidence="4 5" key="1">
    <citation type="journal article" date="2018" name="Genome Biol. Evol.">
        <title>Multiple Roots of Fruiting Body Formation in Amoebozoa.</title>
        <authorList>
            <person name="Hillmann F."/>
            <person name="Forbes G."/>
            <person name="Novohradska S."/>
            <person name="Ferling I."/>
            <person name="Riege K."/>
            <person name="Groth M."/>
            <person name="Westermann M."/>
            <person name="Marz M."/>
            <person name="Spaller T."/>
            <person name="Winckler T."/>
            <person name="Schaap P."/>
            <person name="Glockner G."/>
        </authorList>
    </citation>
    <scope>NUCLEOTIDE SEQUENCE [LARGE SCALE GENOMIC DNA]</scope>
    <source>
        <strain evidence="4 5">Jena</strain>
    </source>
</reference>
<dbReference type="AlphaFoldDB" id="A0A2P6NLF1"/>
<dbReference type="InterPro" id="IPR011990">
    <property type="entry name" value="TPR-like_helical_dom_sf"/>
</dbReference>
<keyword evidence="5" id="KW-1185">Reference proteome</keyword>
<dbReference type="Proteomes" id="UP000241769">
    <property type="component" value="Unassembled WGS sequence"/>
</dbReference>
<dbReference type="PANTHER" id="PTHR47447">
    <property type="entry name" value="OS03G0856100 PROTEIN"/>
    <property type="match status" value="1"/>
</dbReference>
<comment type="caution">
    <text evidence="4">The sequence shown here is derived from an EMBL/GenBank/DDBJ whole genome shotgun (WGS) entry which is preliminary data.</text>
</comment>
<dbReference type="STRING" id="1890364.A0A2P6NLF1"/>
<dbReference type="Pfam" id="PF23276">
    <property type="entry name" value="TPR_24"/>
    <property type="match status" value="1"/>
</dbReference>
<accession>A0A2P6NLF1</accession>
<keyword evidence="1" id="KW-0677">Repeat</keyword>
<dbReference type="InParanoid" id="A0A2P6NLF1"/>
<feature type="domain" description="Pentatricopeptide repeat-containing protein-mitochondrial" evidence="3">
    <location>
        <begin position="140"/>
        <end position="242"/>
    </location>
</feature>
<dbReference type="Pfam" id="PF13041">
    <property type="entry name" value="PPR_2"/>
    <property type="match status" value="2"/>
</dbReference>
<organism evidence="4 5">
    <name type="scientific">Planoprotostelium fungivorum</name>
    <dbReference type="NCBI Taxonomy" id="1890364"/>
    <lineage>
        <taxon>Eukaryota</taxon>
        <taxon>Amoebozoa</taxon>
        <taxon>Evosea</taxon>
        <taxon>Variosea</taxon>
        <taxon>Cavosteliida</taxon>
        <taxon>Cavosteliaceae</taxon>
        <taxon>Planoprotostelium</taxon>
    </lineage>
</organism>
<dbReference type="Gene3D" id="1.25.40.10">
    <property type="entry name" value="Tetratricopeptide repeat domain"/>
    <property type="match status" value="2"/>
</dbReference>
<dbReference type="EMBL" id="MDYQ01000056">
    <property type="protein sequence ID" value="PRP84791.1"/>
    <property type="molecule type" value="Genomic_DNA"/>
</dbReference>
<dbReference type="NCBIfam" id="TIGR00756">
    <property type="entry name" value="PPR"/>
    <property type="match status" value="3"/>
</dbReference>
<dbReference type="PROSITE" id="PS51375">
    <property type="entry name" value="PPR"/>
    <property type="match status" value="5"/>
</dbReference>
<feature type="repeat" description="PPR" evidence="2">
    <location>
        <begin position="43"/>
        <end position="77"/>
    </location>
</feature>
<feature type="repeat" description="PPR" evidence="2">
    <location>
        <begin position="146"/>
        <end position="180"/>
    </location>
</feature>
<proteinExistence type="predicted"/>
<evidence type="ECO:0000313" key="4">
    <source>
        <dbReference type="EMBL" id="PRP84791.1"/>
    </source>
</evidence>
<dbReference type="PANTHER" id="PTHR47447:SF23">
    <property type="entry name" value="PENTACOTRIPEPTIDE-REPEAT REGION OF PRORP DOMAIN-CONTAINING PROTEIN"/>
    <property type="match status" value="1"/>
</dbReference>
<dbReference type="InterPro" id="IPR002885">
    <property type="entry name" value="PPR_rpt"/>
</dbReference>
<feature type="repeat" description="PPR" evidence="2">
    <location>
        <begin position="251"/>
        <end position="285"/>
    </location>
</feature>
<evidence type="ECO:0000259" key="3">
    <source>
        <dbReference type="Pfam" id="PF23276"/>
    </source>
</evidence>
<evidence type="ECO:0000256" key="1">
    <source>
        <dbReference type="ARBA" id="ARBA00022737"/>
    </source>
</evidence>
<feature type="repeat" description="PPR" evidence="2">
    <location>
        <begin position="321"/>
        <end position="355"/>
    </location>
</feature>
<dbReference type="OrthoDB" id="822380at2759"/>
<sequence length="529" mass="61269">MATAAVIDPFPNMRRENPTAIPPEPKDSLETWWEDVKAKKRVTTATFNSILTMHSKRDNIDRMQQIYAEMPSHQVQPDSGTFNIMMGTMLRLGMHQEGEGLFSEMKRRKISPNMITFCHLLQYAKDTRRVDDYWEQMIVMPDITLNPMLFTAALEAYARLGEGASAEQLWREMEQEGIRPTLPALKAVLRALRASGDARRQIEILRETVDSGIAVDVDTYNIVMETGAERHLTNEVARLYQDLVKSNLQPDVRTFNCLLNMYADRAQSSDLEALWREMKKKGVKGDIASFHVAVDNAVKKFDATRMEQLRMDMRTLQIKMDRHVYSRYIEFYCSKGERKMALDTYNDMIAQKVQPGADTYGRLTGLLMSWKDQALIDELHGVMTKEGLTFDGSYYHAAIETSMDRAREEDMMTTWLKAKESGVILPIELYNCLYGYFSATRKYQHAKTVWDHLRASKTKPDMKTFKLVLKYCKVEEITDRWRNMKSSGLEPDQQAYELIVKRLRDNKRDKEAETYAEEGKRFLAPRLQS</sequence>
<feature type="repeat" description="PPR" evidence="2">
    <location>
        <begin position="78"/>
        <end position="112"/>
    </location>
</feature>
<dbReference type="Pfam" id="PF01535">
    <property type="entry name" value="PPR"/>
    <property type="match status" value="1"/>
</dbReference>
<evidence type="ECO:0000256" key="2">
    <source>
        <dbReference type="PROSITE-ProRule" id="PRU00708"/>
    </source>
</evidence>
<gene>
    <name evidence="4" type="ORF">PROFUN_07445</name>
</gene>
<evidence type="ECO:0000313" key="5">
    <source>
        <dbReference type="Proteomes" id="UP000241769"/>
    </source>
</evidence>
<protein>
    <submittedName>
        <fullName evidence="4">Putative pentatricopeptide repeat-containing protein</fullName>
    </submittedName>
</protein>
<name>A0A2P6NLF1_9EUKA</name>
<dbReference type="InterPro" id="IPR057027">
    <property type="entry name" value="TPR_mt"/>
</dbReference>